<reference evidence="2 3" key="2">
    <citation type="submission" date="2018-11" db="EMBL/GenBank/DDBJ databases">
        <title>Genomic Encyclopedia of Type Strains, Phase IV (KMG-IV): sequencing the most valuable type-strain genomes for metagenomic binning, comparative biology and taxonomic classification.</title>
        <authorList>
            <person name="Goeker M."/>
        </authorList>
    </citation>
    <scope>NUCLEOTIDE SEQUENCE [LARGE SCALE GENOMIC DNA]</scope>
    <source>
        <strain evidence="2 3">DSM 27783</strain>
    </source>
</reference>
<protein>
    <submittedName>
        <fullName evidence="2">Glycosyl transferase family 2</fullName>
    </submittedName>
    <submittedName>
        <fullName evidence="1">Glycosyltransferase family 2 protein</fullName>
    </submittedName>
</protein>
<evidence type="ECO:0000313" key="1">
    <source>
        <dbReference type="EMBL" id="QCI29084.1"/>
    </source>
</evidence>
<dbReference type="InterPro" id="IPR029044">
    <property type="entry name" value="Nucleotide-diphossugar_trans"/>
</dbReference>
<dbReference type="GO" id="GO:0016740">
    <property type="term" value="F:transferase activity"/>
    <property type="evidence" value="ECO:0007669"/>
    <property type="project" value="UniProtKB-KW"/>
</dbReference>
<dbReference type="Pfam" id="PF13704">
    <property type="entry name" value="Glyco_tranf_2_4"/>
    <property type="match status" value="1"/>
</dbReference>
<organism evidence="2 3">
    <name type="scientific">Caminibacter pacificus</name>
    <dbReference type="NCBI Taxonomy" id="1424653"/>
    <lineage>
        <taxon>Bacteria</taxon>
        <taxon>Pseudomonadati</taxon>
        <taxon>Campylobacterota</taxon>
        <taxon>Epsilonproteobacteria</taxon>
        <taxon>Nautiliales</taxon>
        <taxon>Nautiliaceae</taxon>
        <taxon>Caminibacter</taxon>
    </lineage>
</organism>
<evidence type="ECO:0000313" key="3">
    <source>
        <dbReference type="Proteomes" id="UP000272781"/>
    </source>
</evidence>
<dbReference type="Proteomes" id="UP000298805">
    <property type="component" value="Chromosome"/>
</dbReference>
<dbReference type="Gene3D" id="3.90.550.10">
    <property type="entry name" value="Spore Coat Polysaccharide Biosynthesis Protein SpsA, Chain A"/>
    <property type="match status" value="1"/>
</dbReference>
<gene>
    <name evidence="1" type="ORF">C6V80_08965</name>
    <name evidence="2" type="ORF">EDC58_1593</name>
</gene>
<dbReference type="EMBL" id="RJVK01000004">
    <property type="protein sequence ID" value="ROR39095.1"/>
    <property type="molecule type" value="Genomic_DNA"/>
</dbReference>
<accession>A0AAJ4RBN4</accession>
<dbReference type="Proteomes" id="UP000272781">
    <property type="component" value="Unassembled WGS sequence"/>
</dbReference>
<reference evidence="4" key="1">
    <citation type="submission" date="2018-03" db="EMBL/GenBank/DDBJ databases">
        <title>A comparative analysis of the Nautiliaceae.</title>
        <authorList>
            <person name="Grosche A."/>
            <person name="Smedile F."/>
            <person name="Vetriani C."/>
        </authorList>
    </citation>
    <scope>NUCLEOTIDE SEQUENCE [LARGE SCALE GENOMIC DNA]</scope>
    <source>
        <strain evidence="4">TB6</strain>
    </source>
</reference>
<evidence type="ECO:0000313" key="4">
    <source>
        <dbReference type="Proteomes" id="UP000298805"/>
    </source>
</evidence>
<dbReference type="SUPFAM" id="SSF53448">
    <property type="entry name" value="Nucleotide-diphospho-sugar transferases"/>
    <property type="match status" value="1"/>
</dbReference>
<proteinExistence type="predicted"/>
<sequence>MLTMTILVKNEIDIIEKNIRFHAKKGVDSFVVMDNNSTDGTRELLEELKKEFEITIIDEKGTYNQAKWMTKLTHIARKKYNPSWLIPNDADEFWYAETNLKEALKNQKKAVLTVDRFNFLLYEGLNNWWESEIRVENPIFYRKNTQLSSENISIILTKISPKVIIKPKGLLWIRGGNHKALHLLDFRDYFRHYDKIKRFEKIRVFHYPIRSYEQFKKNIENRKKLLEKGAKMGPHYKRWVKLLSVGKLEEEFYNNLVFKQNEINVLKKYGILTNEKAMNVLQHINQTHK</sequence>
<dbReference type="RefSeq" id="WP_123352974.1">
    <property type="nucleotide sequence ID" value="NZ_CP027432.2"/>
</dbReference>
<name>A0AAJ4RBN4_9BACT</name>
<keyword evidence="2" id="KW-0808">Transferase</keyword>
<dbReference type="EMBL" id="CP027432">
    <property type="protein sequence ID" value="QCI29084.1"/>
    <property type="molecule type" value="Genomic_DNA"/>
</dbReference>
<dbReference type="AlphaFoldDB" id="A0AAJ4RBN4"/>
<keyword evidence="4" id="KW-1185">Reference proteome</keyword>
<evidence type="ECO:0000313" key="2">
    <source>
        <dbReference type="EMBL" id="ROR39095.1"/>
    </source>
</evidence>
<reference evidence="1" key="3">
    <citation type="submission" date="2019-06" db="EMBL/GenBank/DDBJ databases">
        <title>A comparative analysis of the Nautiliaceae.</title>
        <authorList>
            <person name="Grosche A."/>
            <person name="Smedile F."/>
            <person name="Vetriani C."/>
        </authorList>
    </citation>
    <scope>NUCLEOTIDE SEQUENCE</scope>
    <source>
        <strain evidence="1">TB6</strain>
    </source>
</reference>